<gene>
    <name evidence="14" type="ORF">D9X91_10840</name>
</gene>
<dbReference type="GO" id="GO:0071555">
    <property type="term" value="P:cell wall organization"/>
    <property type="evidence" value="ECO:0007669"/>
    <property type="project" value="UniProtKB-KW"/>
</dbReference>
<comment type="subcellular location">
    <subcellularLocation>
        <location evidence="1">Cell membrane</location>
        <topology evidence="1">Single-pass type II membrane protein</topology>
    </subcellularLocation>
</comment>
<feature type="domain" description="Cell envelope-related transcriptional attenuator" evidence="13">
    <location>
        <begin position="86"/>
        <end position="230"/>
    </location>
</feature>
<comment type="caution">
    <text evidence="14">The sequence shown here is derived from an EMBL/GenBank/DDBJ whole genome shotgun (WGS) entry which is preliminary data.</text>
</comment>
<dbReference type="InterPro" id="IPR004474">
    <property type="entry name" value="LytR_CpsA_psr"/>
</dbReference>
<evidence type="ECO:0000256" key="9">
    <source>
        <dbReference type="ARBA" id="ARBA00023163"/>
    </source>
</evidence>
<keyword evidence="4 12" id="KW-0812">Transmembrane</keyword>
<evidence type="ECO:0000256" key="2">
    <source>
        <dbReference type="ARBA" id="ARBA00006068"/>
    </source>
</evidence>
<dbReference type="AlphaFoldDB" id="A0A3L7JXA4"/>
<dbReference type="Proteomes" id="UP000276770">
    <property type="component" value="Unassembled WGS sequence"/>
</dbReference>
<dbReference type="EMBL" id="RCVZ01000006">
    <property type="protein sequence ID" value="RLQ95518.1"/>
    <property type="molecule type" value="Genomic_DNA"/>
</dbReference>
<accession>A0A3L7JXA4</accession>
<evidence type="ECO:0000256" key="1">
    <source>
        <dbReference type="ARBA" id="ARBA00004401"/>
    </source>
</evidence>
<dbReference type="PANTHER" id="PTHR33392">
    <property type="entry name" value="POLYISOPRENYL-TEICHOIC ACID--PEPTIDOGLYCAN TEICHOIC ACID TRANSFERASE TAGU"/>
    <property type="match status" value="1"/>
</dbReference>
<dbReference type="NCBIfam" id="TIGR00350">
    <property type="entry name" value="lytR_cpsA_psr"/>
    <property type="match status" value="1"/>
</dbReference>
<dbReference type="GO" id="GO:0005886">
    <property type="term" value="C:plasma membrane"/>
    <property type="evidence" value="ECO:0007669"/>
    <property type="project" value="UniProtKB-SubCell"/>
</dbReference>
<keyword evidence="15" id="KW-1185">Reference proteome</keyword>
<feature type="transmembrane region" description="Helical" evidence="12">
    <location>
        <begin position="21"/>
        <end position="41"/>
    </location>
</feature>
<dbReference type="OrthoDB" id="9782542at2"/>
<dbReference type="Pfam" id="PF03816">
    <property type="entry name" value="LytR_cpsA_psr"/>
    <property type="match status" value="1"/>
</dbReference>
<reference evidence="14 15" key="1">
    <citation type="submission" date="2018-10" db="EMBL/GenBank/DDBJ databases">
        <title>Falsibacillus sp. genome draft.</title>
        <authorList>
            <person name="Shi S."/>
        </authorList>
    </citation>
    <scope>NUCLEOTIDE SEQUENCE [LARGE SCALE GENOMIC DNA]</scope>
    <source>
        <strain evidence="14 15">GY 10110</strain>
    </source>
</reference>
<sequence length="329" mass="37460">MDSRYNKRKERKGRKKKRYRILAVLLLLIFSVVGYSAYQYYEGTKMAKDEPTTLKKDYKFNGTKDANGKINVLLLGIDSRGEQKSRSDTMIVAQYDPKTEQTKMVSLMRDMYVKIPGYQNYKLNTAFFLGGPELLRKTIKENFGLDIQYYMIVDFKGFEKSIDTLAPEGIEINVEKEMSQNIGVTLKPGVQKLHGKELLGYARFRHDAQGDFGRVARQQKVLEAVKEKVLSVGGVAKLPKMIGAVQPYYETNMSKWNEISLLKDVLFNNDKKIKTLTVPVEGSYQNGYYSHAGAVLEVDFDKNRQAIQDFLNGKNQDGSSDSENSSDNQ</sequence>
<evidence type="ECO:0000256" key="7">
    <source>
        <dbReference type="ARBA" id="ARBA00023015"/>
    </source>
</evidence>
<comment type="similarity">
    <text evidence="2">Belongs to the LytR/CpsA/Psr (LCP) family.</text>
</comment>
<evidence type="ECO:0000256" key="5">
    <source>
        <dbReference type="ARBA" id="ARBA00022968"/>
    </source>
</evidence>
<evidence type="ECO:0000256" key="3">
    <source>
        <dbReference type="ARBA" id="ARBA00022475"/>
    </source>
</evidence>
<evidence type="ECO:0000256" key="10">
    <source>
        <dbReference type="ARBA" id="ARBA00037178"/>
    </source>
</evidence>
<evidence type="ECO:0000256" key="8">
    <source>
        <dbReference type="ARBA" id="ARBA00023136"/>
    </source>
</evidence>
<keyword evidence="5" id="KW-0735">Signal-anchor</keyword>
<evidence type="ECO:0000256" key="6">
    <source>
        <dbReference type="ARBA" id="ARBA00022989"/>
    </source>
</evidence>
<keyword evidence="9" id="KW-0804">Transcription</keyword>
<organism evidence="14 15">
    <name type="scientific">Falsibacillus albus</name>
    <dbReference type="NCBI Taxonomy" id="2478915"/>
    <lineage>
        <taxon>Bacteria</taxon>
        <taxon>Bacillati</taxon>
        <taxon>Bacillota</taxon>
        <taxon>Bacilli</taxon>
        <taxon>Bacillales</taxon>
        <taxon>Bacillaceae</taxon>
        <taxon>Falsibacillus</taxon>
    </lineage>
</organism>
<dbReference type="InterPro" id="IPR050922">
    <property type="entry name" value="LytR/CpsA/Psr_CW_biosynth"/>
</dbReference>
<proteinExistence type="inferred from homology"/>
<dbReference type="Gene3D" id="3.40.630.190">
    <property type="entry name" value="LCP protein"/>
    <property type="match status" value="1"/>
</dbReference>
<evidence type="ECO:0000313" key="15">
    <source>
        <dbReference type="Proteomes" id="UP000276770"/>
    </source>
</evidence>
<keyword evidence="3" id="KW-1003">Cell membrane</keyword>
<keyword evidence="6 12" id="KW-1133">Transmembrane helix</keyword>
<dbReference type="PANTHER" id="PTHR33392:SF8">
    <property type="entry name" value="REGULATORY PROTEIN MSRR"/>
    <property type="match status" value="1"/>
</dbReference>
<evidence type="ECO:0000256" key="11">
    <source>
        <dbReference type="ARBA" id="ARBA00040752"/>
    </source>
</evidence>
<name>A0A3L7JXA4_9BACI</name>
<comment type="function">
    <text evidence="10">Involved in SarA attenuation. Affects resistance to oxacillin and teicoplanin, as well as the synthesis of virulence factors.</text>
</comment>
<evidence type="ECO:0000256" key="12">
    <source>
        <dbReference type="SAM" id="Phobius"/>
    </source>
</evidence>
<dbReference type="RefSeq" id="WP_121680633.1">
    <property type="nucleotide sequence ID" value="NZ_RCVZ01000006.1"/>
</dbReference>
<evidence type="ECO:0000313" key="14">
    <source>
        <dbReference type="EMBL" id="RLQ95518.1"/>
    </source>
</evidence>
<evidence type="ECO:0000259" key="13">
    <source>
        <dbReference type="Pfam" id="PF03816"/>
    </source>
</evidence>
<keyword evidence="7" id="KW-0805">Transcription regulation</keyword>
<protein>
    <recommendedName>
        <fullName evidence="11">Regulatory protein MsrR</fullName>
    </recommendedName>
</protein>
<keyword evidence="8 12" id="KW-0472">Membrane</keyword>
<evidence type="ECO:0000256" key="4">
    <source>
        <dbReference type="ARBA" id="ARBA00022692"/>
    </source>
</evidence>